<dbReference type="SUPFAM" id="SSF55729">
    <property type="entry name" value="Acyl-CoA N-acyltransferases (Nat)"/>
    <property type="match status" value="1"/>
</dbReference>
<dbReference type="Pfam" id="PF13302">
    <property type="entry name" value="Acetyltransf_3"/>
    <property type="match status" value="1"/>
</dbReference>
<dbReference type="PROSITE" id="PS51186">
    <property type="entry name" value="GNAT"/>
    <property type="match status" value="1"/>
</dbReference>
<protein>
    <submittedName>
        <fullName evidence="2">GNAT family N-acetyltransferase</fullName>
    </submittedName>
</protein>
<comment type="caution">
    <text evidence="2">The sequence shown here is derived from an EMBL/GenBank/DDBJ whole genome shotgun (WGS) entry which is preliminary data.</text>
</comment>
<dbReference type="AlphaFoldDB" id="A0A5C4LS62"/>
<name>A0A5C4LS62_9PSEU</name>
<reference evidence="2 3" key="1">
    <citation type="submission" date="2019-06" db="EMBL/GenBank/DDBJ databases">
        <title>Amycolatopsis alkalitolerans sp. nov., isolated from Gastrodia elata Blume.</title>
        <authorList>
            <person name="Narsing Rao M.P."/>
            <person name="Li W.J."/>
        </authorList>
    </citation>
    <scope>NUCLEOTIDE SEQUENCE [LARGE SCALE GENOMIC DNA]</scope>
    <source>
        <strain evidence="2 3">SYSUP0005</strain>
    </source>
</reference>
<dbReference type="InterPro" id="IPR000182">
    <property type="entry name" value="GNAT_dom"/>
</dbReference>
<dbReference type="Gene3D" id="3.40.630.30">
    <property type="match status" value="1"/>
</dbReference>
<keyword evidence="3" id="KW-1185">Reference proteome</keyword>
<dbReference type="GO" id="GO:0016747">
    <property type="term" value="F:acyltransferase activity, transferring groups other than amino-acyl groups"/>
    <property type="evidence" value="ECO:0007669"/>
    <property type="project" value="InterPro"/>
</dbReference>
<dbReference type="Proteomes" id="UP000305546">
    <property type="component" value="Unassembled WGS sequence"/>
</dbReference>
<dbReference type="InterPro" id="IPR051531">
    <property type="entry name" value="N-acetyltransferase"/>
</dbReference>
<dbReference type="RefSeq" id="WP_139100678.1">
    <property type="nucleotide sequence ID" value="NZ_VDFW01000054.1"/>
</dbReference>
<gene>
    <name evidence="2" type="ORF">FG385_32700</name>
</gene>
<dbReference type="PANTHER" id="PTHR43792:SF1">
    <property type="entry name" value="N-ACETYLTRANSFERASE DOMAIN-CONTAINING PROTEIN"/>
    <property type="match status" value="1"/>
</dbReference>
<proteinExistence type="predicted"/>
<dbReference type="EMBL" id="VDFW01000054">
    <property type="protein sequence ID" value="TNC19221.1"/>
    <property type="molecule type" value="Genomic_DNA"/>
</dbReference>
<dbReference type="OrthoDB" id="3533156at2"/>
<evidence type="ECO:0000313" key="3">
    <source>
        <dbReference type="Proteomes" id="UP000305546"/>
    </source>
</evidence>
<dbReference type="InterPro" id="IPR016181">
    <property type="entry name" value="Acyl_CoA_acyltransferase"/>
</dbReference>
<dbReference type="PANTHER" id="PTHR43792">
    <property type="entry name" value="GNAT FAMILY, PUTATIVE (AFU_ORTHOLOGUE AFUA_3G00765)-RELATED-RELATED"/>
    <property type="match status" value="1"/>
</dbReference>
<organism evidence="2 3">
    <name type="scientific">Amycolatopsis alkalitolerans</name>
    <dbReference type="NCBI Taxonomy" id="2547244"/>
    <lineage>
        <taxon>Bacteria</taxon>
        <taxon>Bacillati</taxon>
        <taxon>Actinomycetota</taxon>
        <taxon>Actinomycetes</taxon>
        <taxon>Pseudonocardiales</taxon>
        <taxon>Pseudonocardiaceae</taxon>
        <taxon>Amycolatopsis</taxon>
    </lineage>
</organism>
<keyword evidence="2" id="KW-0808">Transferase</keyword>
<evidence type="ECO:0000313" key="2">
    <source>
        <dbReference type="EMBL" id="TNC19221.1"/>
    </source>
</evidence>
<sequence length="169" mass="19614">MTVEFADIRTERLLLRRLAEADRETVVRIQTDPRTNAHNPDPPDAEHTNRKFDLWLRDWRIDGFCYLPVVELASRQVIGIGGLQLRRFGGEDVLNLYYRFLPEAWGKGYATEMSLAMIDWADRVLPRYPVQISVSVGNQPSLNVAKRLGFRTHLETIHDGALTRHFRRD</sequence>
<accession>A0A5C4LS62</accession>
<feature type="domain" description="N-acetyltransferase" evidence="1">
    <location>
        <begin position="13"/>
        <end position="169"/>
    </location>
</feature>
<evidence type="ECO:0000259" key="1">
    <source>
        <dbReference type="PROSITE" id="PS51186"/>
    </source>
</evidence>